<accession>A0A7S9SUF6</accession>
<dbReference type="EMBL" id="MW030546">
    <property type="protein sequence ID" value="QPI16251.1"/>
    <property type="molecule type" value="Genomic_DNA"/>
</dbReference>
<reference evidence="1" key="1">
    <citation type="submission" date="2020-08" db="EMBL/GenBank/DDBJ databases">
        <title>Bridging the membrane lipid divide: bacteria of the FCB group superphylum have the potential to synthesize archaeal ether lipids.</title>
        <authorList>
            <person name="Villanueva L."/>
            <person name="von Meijenfeldt F.A.B."/>
            <person name="Westbye A.B."/>
            <person name="Yadav S."/>
            <person name="Hopmans E.C."/>
            <person name="Dutilh B.E."/>
            <person name="Sinninghe Damste J.S."/>
        </authorList>
    </citation>
    <scope>NUCLEOTIDE SEQUENCE</scope>
    <source>
        <strain evidence="1">NIOZ-UU157</strain>
    </source>
</reference>
<name>A0A7S9SUF6_9VIRU</name>
<protein>
    <submittedName>
        <fullName evidence="1">Uncharacterized protein</fullName>
    </submittedName>
</protein>
<proteinExistence type="predicted"/>
<sequence>MAKKQKTEKVVEPLIEKDFEEVETPVMEKPLPKKKKDTWEVKDRQYYLRGSLRPLSYSIKSSNIYWFDEEKGYEREVKITSNQRTPFVDEMVGDQRLEHVIFRNGTLFVPKNKVILQQILSLYHPDKGRKFHEKDYQQEAVSDIYVLELEIAALNAAQSIDIDMAEAVMRVELGSKVSEMSSKELKRDLLLYAKRNPGLFLELVNDENVQLRNFGIKATEMGILKLSPDQRTFSWGSNDRKLMNVPFDEHPYSALAAWFKTDEGMEIYSNIEKRLN</sequence>
<evidence type="ECO:0000313" key="1">
    <source>
        <dbReference type="EMBL" id="QPI16251.1"/>
    </source>
</evidence>
<organism evidence="1">
    <name type="scientific">Virus NIOZ-UU157</name>
    <dbReference type="NCBI Taxonomy" id="2763269"/>
    <lineage>
        <taxon>Viruses</taxon>
    </lineage>
</organism>
<gene>
    <name evidence="1" type="ORF">NIOZUU157_00134</name>
</gene>